<dbReference type="InterPro" id="IPR009057">
    <property type="entry name" value="Homeodomain-like_sf"/>
</dbReference>
<dbReference type="PANTHER" id="PTHR30055">
    <property type="entry name" value="HTH-TYPE TRANSCRIPTIONAL REGULATOR RUTR"/>
    <property type="match status" value="1"/>
</dbReference>
<evidence type="ECO:0000256" key="1">
    <source>
        <dbReference type="ARBA" id="ARBA00023125"/>
    </source>
</evidence>
<dbReference type="InterPro" id="IPR006120">
    <property type="entry name" value="Resolvase_HTH_dom"/>
</dbReference>
<organism evidence="4 5">
    <name type="scientific">Amycolatopsis halotolerans</name>
    <dbReference type="NCBI Taxonomy" id="330083"/>
    <lineage>
        <taxon>Bacteria</taxon>
        <taxon>Bacillati</taxon>
        <taxon>Actinomycetota</taxon>
        <taxon>Actinomycetes</taxon>
        <taxon>Pseudonocardiales</taxon>
        <taxon>Pseudonocardiaceae</taxon>
        <taxon>Amycolatopsis</taxon>
    </lineage>
</organism>
<dbReference type="Gene3D" id="1.10.10.60">
    <property type="entry name" value="Homeodomain-like"/>
    <property type="match status" value="1"/>
</dbReference>
<dbReference type="EMBL" id="JBHRWI010000069">
    <property type="protein sequence ID" value="MFC3516694.1"/>
    <property type="molecule type" value="Genomic_DNA"/>
</dbReference>
<feature type="domain" description="HTH tetR-type" evidence="3">
    <location>
        <begin position="7"/>
        <end position="67"/>
    </location>
</feature>
<evidence type="ECO:0000313" key="5">
    <source>
        <dbReference type="Proteomes" id="UP001595764"/>
    </source>
</evidence>
<dbReference type="CDD" id="cd00569">
    <property type="entry name" value="HTH_Hin_like"/>
    <property type="match status" value="1"/>
</dbReference>
<dbReference type="PRINTS" id="PR00455">
    <property type="entry name" value="HTHTETR"/>
</dbReference>
<dbReference type="InterPro" id="IPR050109">
    <property type="entry name" value="HTH-type_TetR-like_transc_reg"/>
</dbReference>
<reference evidence="5" key="1">
    <citation type="journal article" date="2019" name="Int. J. Syst. Evol. Microbiol.">
        <title>The Global Catalogue of Microorganisms (GCM) 10K type strain sequencing project: providing services to taxonomists for standard genome sequencing and annotation.</title>
        <authorList>
            <consortium name="The Broad Institute Genomics Platform"/>
            <consortium name="The Broad Institute Genome Sequencing Center for Infectious Disease"/>
            <person name="Wu L."/>
            <person name="Ma J."/>
        </authorList>
    </citation>
    <scope>NUCLEOTIDE SEQUENCE [LARGE SCALE GENOMIC DNA]</scope>
    <source>
        <strain evidence="5">CGMCC 4.7682</strain>
    </source>
</reference>
<gene>
    <name evidence="4" type="ORF">ACFORO_41475</name>
</gene>
<keyword evidence="5" id="KW-1185">Reference proteome</keyword>
<proteinExistence type="predicted"/>
<evidence type="ECO:0000256" key="2">
    <source>
        <dbReference type="PROSITE-ProRule" id="PRU00335"/>
    </source>
</evidence>
<dbReference type="PROSITE" id="PS00356">
    <property type="entry name" value="HTH_LACI_1"/>
    <property type="match status" value="1"/>
</dbReference>
<dbReference type="RefSeq" id="WP_377875834.1">
    <property type="nucleotide sequence ID" value="NZ_JBHMAY010000085.1"/>
</dbReference>
<comment type="caution">
    <text evidence="4">The sequence shown here is derived from an EMBL/GenBank/DDBJ whole genome shotgun (WGS) entry which is preliminary data.</text>
</comment>
<dbReference type="Pfam" id="PF00440">
    <property type="entry name" value="TetR_N"/>
    <property type="match status" value="1"/>
</dbReference>
<name>A0ABV7QW82_9PSEU</name>
<dbReference type="PANTHER" id="PTHR30055:SF226">
    <property type="entry name" value="HTH-TYPE TRANSCRIPTIONAL REGULATOR PKSA"/>
    <property type="match status" value="1"/>
</dbReference>
<sequence length="249" mass="27245">MDEEHAPDTRSRILEVAADLFLRQGYIETSLSQIARRLGLTKAAVLYHFPAKDTILTELAEPMLAELEGVLDAAEEMEPESARWAVVEGILDASFGHLRVLAIANAAWVARDPVYRRVVAINNRASRIIAGPGAGLRERVRASATLALLARPALFHQEDPPQDVRREALDAAARLLCDIGDSAVPSPVLPHSRTDRRRVMTADRMAAARRLQAAGTHTVADIARMVGVSRATAYRYLTSDPAEPRRSST</sequence>
<accession>A0ABV7QW82</accession>
<evidence type="ECO:0000259" key="3">
    <source>
        <dbReference type="PROSITE" id="PS50977"/>
    </source>
</evidence>
<keyword evidence="1 2" id="KW-0238">DNA-binding</keyword>
<dbReference type="Proteomes" id="UP001595764">
    <property type="component" value="Unassembled WGS sequence"/>
</dbReference>
<evidence type="ECO:0000313" key="4">
    <source>
        <dbReference type="EMBL" id="MFC3516694.1"/>
    </source>
</evidence>
<dbReference type="InterPro" id="IPR001647">
    <property type="entry name" value="HTH_TetR"/>
</dbReference>
<protein>
    <submittedName>
        <fullName evidence="4">TetR family transcriptional regulator</fullName>
    </submittedName>
</protein>
<dbReference type="Pfam" id="PF02796">
    <property type="entry name" value="HTH_7"/>
    <property type="match status" value="1"/>
</dbReference>
<feature type="DNA-binding region" description="H-T-H motif" evidence="2">
    <location>
        <begin position="30"/>
        <end position="49"/>
    </location>
</feature>
<dbReference type="PROSITE" id="PS50977">
    <property type="entry name" value="HTH_TETR_2"/>
    <property type="match status" value="1"/>
</dbReference>
<dbReference type="Gene3D" id="1.10.357.10">
    <property type="entry name" value="Tetracycline Repressor, domain 2"/>
    <property type="match status" value="1"/>
</dbReference>
<dbReference type="SUPFAM" id="SSF46689">
    <property type="entry name" value="Homeodomain-like"/>
    <property type="match status" value="2"/>
</dbReference>